<reference evidence="3 6" key="3">
    <citation type="submission" date="2017-03" db="EMBL/GenBank/DDBJ databases">
        <title>Whole genome sequences of fourteen strains of Bradyrhizobium canariense and one strain of Bradyrhizobium japonicum isolated from Lupinus (Papilionoideae: Genisteae) species in Algeria.</title>
        <authorList>
            <person name="Crovadore J."/>
            <person name="Chekireb D."/>
            <person name="Brachmann A."/>
            <person name="Chablais R."/>
            <person name="Cochard B."/>
            <person name="Lefort F."/>
        </authorList>
    </citation>
    <scope>NUCLEOTIDE SEQUENCE [LARGE SCALE GENOMIC DNA]</scope>
    <source>
        <strain evidence="3 6">UBMA197</strain>
    </source>
</reference>
<reference evidence="1 5" key="2">
    <citation type="submission" date="2016-11" db="EMBL/GenBank/DDBJ databases">
        <title>Complete Genome Sequence of Bradyrhizobium sp. strain J5, an isolated from soybean nodule in Hokkaido.</title>
        <authorList>
            <person name="Kanehara K."/>
        </authorList>
    </citation>
    <scope>NUCLEOTIDE SEQUENCE [LARGE SCALE GENOMIC DNA]</scope>
    <source>
        <strain evidence="1 5">J5</strain>
    </source>
</reference>
<organism evidence="2 4">
    <name type="scientific">Bradyrhizobium japonicum</name>
    <dbReference type="NCBI Taxonomy" id="375"/>
    <lineage>
        <taxon>Bacteria</taxon>
        <taxon>Pseudomonadati</taxon>
        <taxon>Pseudomonadota</taxon>
        <taxon>Alphaproteobacteria</taxon>
        <taxon>Hyphomicrobiales</taxon>
        <taxon>Nitrobacteraceae</taxon>
        <taxon>Bradyrhizobium</taxon>
    </lineage>
</organism>
<sequence length="71" mass="7971">MAAWSIAVMSDLRIKLERYESKAAHCMKAAQEAPDEAGRAFYEELANYYDELAADFRRVLAKRTGVSLAAE</sequence>
<reference evidence="2 4" key="1">
    <citation type="submission" date="2014-09" db="EMBL/GenBank/DDBJ databases">
        <title>Draft genome of Bradyrhizobium japonicum Is-34.</title>
        <authorList>
            <person name="Tsurumaru H."/>
            <person name="Yamakawa T."/>
            <person name="Hashimoto S."/>
            <person name="Okizaki K."/>
            <person name="Kanesaki Y."/>
            <person name="Yoshikawa H."/>
            <person name="Yajima S."/>
        </authorList>
    </citation>
    <scope>NUCLEOTIDE SEQUENCE [LARGE SCALE GENOMIC DNA]</scope>
    <source>
        <strain evidence="2 4">Is-34</strain>
    </source>
</reference>
<evidence type="ECO:0000313" key="5">
    <source>
        <dbReference type="Proteomes" id="UP000181962"/>
    </source>
</evidence>
<dbReference type="Proteomes" id="UP000181962">
    <property type="component" value="Chromosome"/>
</dbReference>
<dbReference type="AlphaFoldDB" id="A0A0A3XKN9"/>
<dbReference type="EMBL" id="JRPN01000028">
    <property type="protein sequence ID" value="KGT74962.1"/>
    <property type="molecule type" value="Genomic_DNA"/>
</dbReference>
<dbReference type="KEGG" id="bjp:RN69_23155"/>
<gene>
    <name evidence="1" type="ORF">BKD09_24775</name>
    <name evidence="3" type="ORF">BSZ19_16280</name>
    <name evidence="2" type="ORF">MA20_37080</name>
</gene>
<accession>A0A0A3XKN9</accession>
<protein>
    <submittedName>
        <fullName evidence="2">Uncharacterized protein</fullName>
    </submittedName>
</protein>
<evidence type="ECO:0000313" key="3">
    <source>
        <dbReference type="EMBL" id="OSJ33200.1"/>
    </source>
</evidence>
<proteinExistence type="predicted"/>
<dbReference type="EMBL" id="NAFL01000243">
    <property type="protein sequence ID" value="OSJ33200.1"/>
    <property type="molecule type" value="Genomic_DNA"/>
</dbReference>
<evidence type="ECO:0000313" key="6">
    <source>
        <dbReference type="Proteomes" id="UP000193335"/>
    </source>
</evidence>
<evidence type="ECO:0000313" key="4">
    <source>
        <dbReference type="Proteomes" id="UP000030377"/>
    </source>
</evidence>
<evidence type="ECO:0000313" key="1">
    <source>
        <dbReference type="EMBL" id="APG11551.1"/>
    </source>
</evidence>
<dbReference type="Proteomes" id="UP000193335">
    <property type="component" value="Unassembled WGS sequence"/>
</dbReference>
<dbReference type="EMBL" id="CP017637">
    <property type="protein sequence ID" value="APG11551.1"/>
    <property type="molecule type" value="Genomic_DNA"/>
</dbReference>
<evidence type="ECO:0000313" key="2">
    <source>
        <dbReference type="EMBL" id="KGT74962.1"/>
    </source>
</evidence>
<dbReference type="Proteomes" id="UP000030377">
    <property type="component" value="Unassembled WGS sequence"/>
</dbReference>
<name>A0A0A3XKN9_BRAJP</name>